<evidence type="ECO:0000313" key="2">
    <source>
        <dbReference type="Proteomes" id="UP000298652"/>
    </source>
</evidence>
<keyword evidence="2" id="KW-1185">Reference proteome</keyword>
<protein>
    <submittedName>
        <fullName evidence="1">Uncharacterized protein</fullName>
    </submittedName>
</protein>
<dbReference type="Proteomes" id="UP000298652">
    <property type="component" value="Chromosome 3"/>
</dbReference>
<accession>A0A4U6VBM2</accession>
<sequence length="122" mass="14115">MRSALRTQEAMFNCRHSSGGDSGCSYARHVWLLVSNWTQGVIKVPKINEADIEEWWKRSLGAVTAKERRSTAAILMFSAWNIRKERNRRVFEGESLCPYQVFSMIQNVYIITSLFVVKIENI</sequence>
<proteinExistence type="predicted"/>
<dbReference type="AlphaFoldDB" id="A0A4U6VBM2"/>
<dbReference type="EMBL" id="CM016554">
    <property type="protein sequence ID" value="TKW25203.1"/>
    <property type="molecule type" value="Genomic_DNA"/>
</dbReference>
<gene>
    <name evidence="1" type="ORF">SEVIR_3G100300v2</name>
</gene>
<dbReference type="Gramene" id="TKW25203">
    <property type="protein sequence ID" value="TKW25203"/>
    <property type="gene ID" value="SEVIR_3G100300v2"/>
</dbReference>
<name>A0A4U6VBM2_SETVI</name>
<reference evidence="1" key="1">
    <citation type="submission" date="2019-03" db="EMBL/GenBank/DDBJ databases">
        <title>WGS assembly of Setaria viridis.</title>
        <authorList>
            <person name="Huang P."/>
            <person name="Jenkins J."/>
            <person name="Grimwood J."/>
            <person name="Barry K."/>
            <person name="Healey A."/>
            <person name="Mamidi S."/>
            <person name="Sreedasyam A."/>
            <person name="Shu S."/>
            <person name="Feldman M."/>
            <person name="Wu J."/>
            <person name="Yu Y."/>
            <person name="Chen C."/>
            <person name="Johnson J."/>
            <person name="Rokhsar D."/>
            <person name="Baxter I."/>
            <person name="Schmutz J."/>
            <person name="Brutnell T."/>
            <person name="Kellogg E."/>
        </authorList>
    </citation>
    <scope>NUCLEOTIDE SEQUENCE [LARGE SCALE GENOMIC DNA]</scope>
</reference>
<evidence type="ECO:0000313" key="1">
    <source>
        <dbReference type="EMBL" id="TKW25203.1"/>
    </source>
</evidence>
<organism evidence="1 2">
    <name type="scientific">Setaria viridis</name>
    <name type="common">Green bristlegrass</name>
    <name type="synonym">Setaria italica subsp. viridis</name>
    <dbReference type="NCBI Taxonomy" id="4556"/>
    <lineage>
        <taxon>Eukaryota</taxon>
        <taxon>Viridiplantae</taxon>
        <taxon>Streptophyta</taxon>
        <taxon>Embryophyta</taxon>
        <taxon>Tracheophyta</taxon>
        <taxon>Spermatophyta</taxon>
        <taxon>Magnoliopsida</taxon>
        <taxon>Liliopsida</taxon>
        <taxon>Poales</taxon>
        <taxon>Poaceae</taxon>
        <taxon>PACMAD clade</taxon>
        <taxon>Panicoideae</taxon>
        <taxon>Panicodae</taxon>
        <taxon>Paniceae</taxon>
        <taxon>Cenchrinae</taxon>
        <taxon>Setaria</taxon>
    </lineage>
</organism>